<sequence>MNNDDRLLVIGVPRPAAAQAVLTKHLSNPGEHNLAGAPFHHHAEDGAPPRAHTSATHIVPARRPAAGKRGQVASGRIEPVRGSIWDP</sequence>
<evidence type="ECO:0000313" key="3">
    <source>
        <dbReference type="Proteomes" id="UP000032180"/>
    </source>
</evidence>
<dbReference type="AlphaFoldDB" id="A0A0D9V2V4"/>
<evidence type="ECO:0000256" key="1">
    <source>
        <dbReference type="SAM" id="MobiDB-lite"/>
    </source>
</evidence>
<dbReference type="Proteomes" id="UP000032180">
    <property type="component" value="Chromosome 1"/>
</dbReference>
<keyword evidence="3" id="KW-1185">Reference proteome</keyword>
<dbReference type="EnsemblPlants" id="LPERR01G19360.1">
    <property type="protein sequence ID" value="LPERR01G19360.1"/>
    <property type="gene ID" value="LPERR01G19360"/>
</dbReference>
<organism evidence="2 3">
    <name type="scientific">Leersia perrieri</name>
    <dbReference type="NCBI Taxonomy" id="77586"/>
    <lineage>
        <taxon>Eukaryota</taxon>
        <taxon>Viridiplantae</taxon>
        <taxon>Streptophyta</taxon>
        <taxon>Embryophyta</taxon>
        <taxon>Tracheophyta</taxon>
        <taxon>Spermatophyta</taxon>
        <taxon>Magnoliopsida</taxon>
        <taxon>Liliopsida</taxon>
        <taxon>Poales</taxon>
        <taxon>Poaceae</taxon>
        <taxon>BOP clade</taxon>
        <taxon>Oryzoideae</taxon>
        <taxon>Oryzeae</taxon>
        <taxon>Oryzinae</taxon>
        <taxon>Leersia</taxon>
    </lineage>
</organism>
<accession>A0A0D9V2V4</accession>
<reference evidence="3" key="2">
    <citation type="submission" date="2013-12" db="EMBL/GenBank/DDBJ databases">
        <authorList>
            <person name="Yu Y."/>
            <person name="Lee S."/>
            <person name="de Baynast K."/>
            <person name="Wissotski M."/>
            <person name="Liu L."/>
            <person name="Talag J."/>
            <person name="Goicoechea J."/>
            <person name="Angelova A."/>
            <person name="Jetty R."/>
            <person name="Kudrna D."/>
            <person name="Golser W."/>
            <person name="Rivera L."/>
            <person name="Zhang J."/>
            <person name="Wing R."/>
        </authorList>
    </citation>
    <scope>NUCLEOTIDE SEQUENCE</scope>
</reference>
<evidence type="ECO:0000313" key="2">
    <source>
        <dbReference type="EnsemblPlants" id="LPERR01G19360.1"/>
    </source>
</evidence>
<dbReference type="HOGENOM" id="CLU_2486600_0_0_1"/>
<name>A0A0D9V2V4_9ORYZ</name>
<dbReference type="Gramene" id="LPERR01G19360.1">
    <property type="protein sequence ID" value="LPERR01G19360.1"/>
    <property type="gene ID" value="LPERR01G19360"/>
</dbReference>
<proteinExistence type="predicted"/>
<feature type="region of interest" description="Disordered" evidence="1">
    <location>
        <begin position="27"/>
        <end position="87"/>
    </location>
</feature>
<reference evidence="2" key="3">
    <citation type="submission" date="2015-04" db="UniProtKB">
        <authorList>
            <consortium name="EnsemblPlants"/>
        </authorList>
    </citation>
    <scope>IDENTIFICATION</scope>
</reference>
<reference evidence="2 3" key="1">
    <citation type="submission" date="2012-08" db="EMBL/GenBank/DDBJ databases">
        <title>Oryza genome evolution.</title>
        <authorList>
            <person name="Wing R.A."/>
        </authorList>
    </citation>
    <scope>NUCLEOTIDE SEQUENCE</scope>
</reference>
<protein>
    <submittedName>
        <fullName evidence="2">Uncharacterized protein</fullName>
    </submittedName>
</protein>